<keyword evidence="3" id="KW-1185">Reference proteome</keyword>
<proteinExistence type="predicted"/>
<dbReference type="EMBL" id="CP018762">
    <property type="protein sequence ID" value="APZ33165.1"/>
    <property type="molecule type" value="Genomic_DNA"/>
</dbReference>
<evidence type="ECO:0000313" key="2">
    <source>
        <dbReference type="EMBL" id="APZ33165.1"/>
    </source>
</evidence>
<feature type="transmembrane region" description="Helical" evidence="1">
    <location>
        <begin position="157"/>
        <end position="178"/>
    </location>
</feature>
<keyword evidence="1" id="KW-0812">Transmembrane</keyword>
<name>A0A1P8U4X2_9MICO</name>
<accession>A0A1P8U4X2</accession>
<protein>
    <submittedName>
        <fullName evidence="2">ABC transporter permease</fullName>
    </submittedName>
</protein>
<keyword evidence="1" id="KW-1133">Transmembrane helix</keyword>
<gene>
    <name evidence="2" type="ORF">BOH66_01770</name>
</gene>
<feature type="transmembrane region" description="Helical" evidence="1">
    <location>
        <begin position="116"/>
        <end position="145"/>
    </location>
</feature>
<dbReference type="AlphaFoldDB" id="A0A1P8U4X2"/>
<evidence type="ECO:0000256" key="1">
    <source>
        <dbReference type="SAM" id="Phobius"/>
    </source>
</evidence>
<reference evidence="2 3" key="1">
    <citation type="submission" date="2016-12" db="EMBL/GenBank/DDBJ databases">
        <title>Complete genome sequence of Microbacterium aurum KACC 15219.</title>
        <authorList>
            <person name="Jung Y."/>
            <person name="Shin J.-H."/>
            <person name="Lee Y.-J."/>
            <person name="Yi H."/>
            <person name="Bahn Y.-S."/>
            <person name="Kim J.F."/>
            <person name="Lee D.-W."/>
        </authorList>
    </citation>
    <scope>NUCLEOTIDE SEQUENCE [LARGE SCALE GENOMIC DNA]</scope>
    <source>
        <strain evidence="2 3">KACC 15219</strain>
    </source>
</reference>
<feature type="transmembrane region" description="Helical" evidence="1">
    <location>
        <begin position="68"/>
        <end position="89"/>
    </location>
</feature>
<evidence type="ECO:0000313" key="3">
    <source>
        <dbReference type="Proteomes" id="UP000187185"/>
    </source>
</evidence>
<sequence length="275" mass="28103">MSLVNASRSELTKQFTTAIWWVLGLVLLVYVGSTAGGLAATFGALATGALGGDAVSGPALPTEMLPPVIYSLATAVGYVFPLLIGTLLVTNEFRHKTLTPTFLATPRRGIALGGKVVAGILMGLLYAVVALVATVGLGGGLLAVFGIDTALGSAETWAMIGRMVIAFVLWALVGIAVGTLVRNQVAAVVGVLAFTQFIEPILRTVGGFVEGVSGITEYLPGAASDALVGASIYSSLGGETAAVGLHWWAGGLVLLGYAVVLLVIGYAVSWRRDVS</sequence>
<organism evidence="2 3">
    <name type="scientific">Microbacterium aurum</name>
    <dbReference type="NCBI Taxonomy" id="36805"/>
    <lineage>
        <taxon>Bacteria</taxon>
        <taxon>Bacillati</taxon>
        <taxon>Actinomycetota</taxon>
        <taxon>Actinomycetes</taxon>
        <taxon>Micrococcales</taxon>
        <taxon>Microbacteriaceae</taxon>
        <taxon>Microbacterium</taxon>
    </lineage>
</organism>
<keyword evidence="1" id="KW-0472">Membrane</keyword>
<dbReference type="RefSeq" id="WP_076688741.1">
    <property type="nucleotide sequence ID" value="NZ_CP018762.1"/>
</dbReference>
<dbReference type="KEGG" id="maur:BOH66_01770"/>
<feature type="transmembrane region" description="Helical" evidence="1">
    <location>
        <begin position="245"/>
        <end position="268"/>
    </location>
</feature>
<feature type="transmembrane region" description="Helical" evidence="1">
    <location>
        <begin position="20"/>
        <end position="48"/>
    </location>
</feature>
<dbReference type="Proteomes" id="UP000187185">
    <property type="component" value="Chromosome"/>
</dbReference>
<feature type="transmembrane region" description="Helical" evidence="1">
    <location>
        <begin position="185"/>
        <end position="202"/>
    </location>
</feature>
<dbReference type="OrthoDB" id="5244396at2"/>
<dbReference type="STRING" id="36805.BOH66_01770"/>